<reference evidence="1" key="1">
    <citation type="submission" date="2021-08" db="EMBL/GenBank/DDBJ databases">
        <title>The first chromosome-level gecko genome reveals the dynamic sex chromosomes of Neotropical dwarf geckos (Sphaerodactylidae: Sphaerodactylus).</title>
        <authorList>
            <person name="Pinto B.J."/>
            <person name="Keating S.E."/>
            <person name="Gamble T."/>
        </authorList>
    </citation>
    <scope>NUCLEOTIDE SEQUENCE</scope>
    <source>
        <strain evidence="1">TG3544</strain>
    </source>
</reference>
<sequence>MFAIQTHGLASQRQKWEEGDQGTDWATTNMVRPIALQDSLPYVAWLELSSAEQLVGISYFMLPFADSPNMVKYTKYTRDAVRIICNDEVDYGAMTIQKAIQLLCSSDEKYQAMGGYYLQHTCFQDESAKQEVYRLNGIAKLVELLRSSDENVQQAAAGALRNLVFRNPTNKLETRRQNGIRECIIFISALGYNPQANSQRPSTFPISGL</sequence>
<proteinExistence type="predicted"/>
<evidence type="ECO:0000313" key="2">
    <source>
        <dbReference type="Proteomes" id="UP000827872"/>
    </source>
</evidence>
<accession>A0ACB8F500</accession>
<dbReference type="Proteomes" id="UP000827872">
    <property type="component" value="Linkage Group LG05"/>
</dbReference>
<keyword evidence="2" id="KW-1185">Reference proteome</keyword>
<organism evidence="1 2">
    <name type="scientific">Sphaerodactylus townsendi</name>
    <dbReference type="NCBI Taxonomy" id="933632"/>
    <lineage>
        <taxon>Eukaryota</taxon>
        <taxon>Metazoa</taxon>
        <taxon>Chordata</taxon>
        <taxon>Craniata</taxon>
        <taxon>Vertebrata</taxon>
        <taxon>Euteleostomi</taxon>
        <taxon>Lepidosauria</taxon>
        <taxon>Squamata</taxon>
        <taxon>Bifurcata</taxon>
        <taxon>Gekkota</taxon>
        <taxon>Sphaerodactylidae</taxon>
        <taxon>Sphaerodactylus</taxon>
    </lineage>
</organism>
<dbReference type="EMBL" id="CM037618">
    <property type="protein sequence ID" value="KAH8000438.1"/>
    <property type="molecule type" value="Genomic_DNA"/>
</dbReference>
<comment type="caution">
    <text evidence="1">The sequence shown here is derived from an EMBL/GenBank/DDBJ whole genome shotgun (WGS) entry which is preliminary data.</text>
</comment>
<protein>
    <submittedName>
        <fullName evidence="1">Uncharacterized protein</fullName>
    </submittedName>
</protein>
<evidence type="ECO:0000313" key="1">
    <source>
        <dbReference type="EMBL" id="KAH8000438.1"/>
    </source>
</evidence>
<gene>
    <name evidence="1" type="ORF">K3G42_025480</name>
</gene>
<name>A0ACB8F500_9SAUR</name>